<dbReference type="Proteomes" id="UP000253529">
    <property type="component" value="Unassembled WGS sequence"/>
</dbReference>
<evidence type="ECO:0000313" key="2">
    <source>
        <dbReference type="EMBL" id="RBP12961.1"/>
    </source>
</evidence>
<comment type="caution">
    <text evidence="2">The sequence shown here is derived from an EMBL/GenBank/DDBJ whole genome shotgun (WGS) entry which is preliminary data.</text>
</comment>
<evidence type="ECO:0000313" key="3">
    <source>
        <dbReference type="Proteomes" id="UP000253529"/>
    </source>
</evidence>
<reference evidence="2 3" key="1">
    <citation type="submission" date="2018-06" db="EMBL/GenBank/DDBJ databases">
        <title>Genomic Encyclopedia of Type Strains, Phase IV (KMG-IV): sequencing the most valuable type-strain genomes for metagenomic binning, comparative biology and taxonomic classification.</title>
        <authorList>
            <person name="Goeker M."/>
        </authorList>
    </citation>
    <scope>NUCLEOTIDE SEQUENCE [LARGE SCALE GENOMIC DNA]</scope>
    <source>
        <strain evidence="2 3">DSM 24875</strain>
    </source>
</reference>
<sequence>MAESEGDGGRARDGHGLHWTRQVLGSIGGIVLATGVLGTAISAYFQQRNWTYQKRADKIDKDSAGAMSALDGLNRVIEEKFLSAYALDDAIKTRLEGAKLDAAVKRFADADGAWERQHQSLASTLEIVIDSQFGIDDLAATARAQKAECTHYALDGLRAKGEPLPVRAVLELVYTCQTRLKQGLETQLRAHEGNGGVWPAALADPDPGRMTLGHLWRVQTVLQCLMIQRAVEIRGQPVGVSYLSLGDPDQAAPYGFSASDRAREERCIAPYRDDPVFGTAALGPT</sequence>
<keyword evidence="1" id="KW-1133">Transmembrane helix</keyword>
<name>A0A366FEC7_9HYPH</name>
<keyword evidence="3" id="KW-1185">Reference proteome</keyword>
<gene>
    <name evidence="2" type="ORF">DFR50_113154</name>
</gene>
<accession>A0A366FEC7</accession>
<organism evidence="2 3">
    <name type="scientific">Roseiarcus fermentans</name>
    <dbReference type="NCBI Taxonomy" id="1473586"/>
    <lineage>
        <taxon>Bacteria</taxon>
        <taxon>Pseudomonadati</taxon>
        <taxon>Pseudomonadota</taxon>
        <taxon>Alphaproteobacteria</taxon>
        <taxon>Hyphomicrobiales</taxon>
        <taxon>Roseiarcaceae</taxon>
        <taxon>Roseiarcus</taxon>
    </lineage>
</organism>
<dbReference type="EMBL" id="QNRK01000013">
    <property type="protein sequence ID" value="RBP12961.1"/>
    <property type="molecule type" value="Genomic_DNA"/>
</dbReference>
<feature type="transmembrane region" description="Helical" evidence="1">
    <location>
        <begin position="23"/>
        <end position="45"/>
    </location>
</feature>
<dbReference type="RefSeq" id="WP_113889788.1">
    <property type="nucleotide sequence ID" value="NZ_QNRK01000013.1"/>
</dbReference>
<keyword evidence="1" id="KW-0812">Transmembrane</keyword>
<keyword evidence="1" id="KW-0472">Membrane</keyword>
<dbReference type="AlphaFoldDB" id="A0A366FEC7"/>
<protein>
    <submittedName>
        <fullName evidence="2">Uncharacterized protein</fullName>
    </submittedName>
</protein>
<proteinExistence type="predicted"/>
<evidence type="ECO:0000256" key="1">
    <source>
        <dbReference type="SAM" id="Phobius"/>
    </source>
</evidence>